<protein>
    <submittedName>
        <fullName evidence="1">Uncharacterized protein</fullName>
    </submittedName>
</protein>
<proteinExistence type="predicted"/>
<dbReference type="PANTHER" id="PTHR34400:SF4">
    <property type="entry name" value="MEMBRANE PROTEIN"/>
    <property type="match status" value="1"/>
</dbReference>
<accession>A0A1D9LK07</accession>
<dbReference type="GeneID" id="68843030"/>
<reference evidence="1 2" key="1">
    <citation type="submission" date="2016-10" db="EMBL/GenBank/DDBJ databases">
        <title>Chromobacterium muskegensis sp. nov., an insecticidal bacterium isolated from Sphagnum bogs.</title>
        <authorList>
            <person name="Sparks M.E."/>
            <person name="Blackburn M.B."/>
            <person name="Gundersen-Rindal D.E."/>
            <person name="Mitchell A."/>
            <person name="Farrar R."/>
            <person name="Kuhar D."/>
        </authorList>
    </citation>
    <scope>NUCLEOTIDE SEQUENCE [LARGE SCALE GENOMIC DNA]</scope>
    <source>
        <strain evidence="1 2">21-1</strain>
    </source>
</reference>
<dbReference type="PANTHER" id="PTHR34400">
    <property type="match status" value="1"/>
</dbReference>
<sequence length="658" mass="71787">MSYLDSPRIHFSGYFQSDVSTINNNVCYYDSDAFKEEYQQFGDGGWNPQGTAIFRFVSCSVTGASLNGKPITSSAQDPIIGLAMENADQRAPGKMADLDPQQQMVSQIWAMQVRLTNDVERALFIGDMQPVGFMNLWQRQQQGVRSDQLLAANFQSILENVQWNGQIQSPVLEAMRQATQNGLLSIEFNLFGYGRDPSIPRYTQGHIVGTIGPYHEREPKHFTLGRQMTAQLDPNPNVYPMVPSGGIYSFQCKNHPERNTLTADFGNALPIVDASGAFVDMGPLTLGVLKTPAHAPISGNLDQDEVIVLGQVAYDPPQQNAAAGTDPSPWYRQTAAIQDFDYSAVPGAATALKSCPLVLLAPSGDVFQVLVQESIDGLYVRSDEHVLRLNAGQQLPVSFYASRYGLPLSAQVDVELLPNGATLMGGGQPLPPSPPNNKPVLPPKISVPADAVQYPASFHTNDSGYGKAVIGAIPAGPGNPRGYIDGQLYGIGYQLQQQPQGYVSNYWNFVSVLAFDRVPMPDHPTWYDDIRPIFVQYGNLYPIMSKHVVDLGDYDSVVRHLDILKLAFRLPLSDPNHMPVTRDLSDDKRAIILKWLDQTDAQGKPLKGSPPLKAAAPAAPKEVDADAVAVTLDALQVAGKTAVVMQRQAQRKAAPSQD</sequence>
<dbReference type="RefSeq" id="WP_070980761.1">
    <property type="nucleotide sequence ID" value="NZ_CP017707.1"/>
</dbReference>
<dbReference type="AlphaFoldDB" id="A0A1D9LK07"/>
<dbReference type="Proteomes" id="UP000178776">
    <property type="component" value="Chromosome"/>
</dbReference>
<evidence type="ECO:0000313" key="2">
    <source>
        <dbReference type="Proteomes" id="UP000178776"/>
    </source>
</evidence>
<dbReference type="KEGG" id="cvc:BKX93_17655"/>
<dbReference type="STRING" id="1108595.BKX93_17655"/>
<evidence type="ECO:0000313" key="1">
    <source>
        <dbReference type="EMBL" id="AOZ51642.1"/>
    </source>
</evidence>
<organism evidence="1 2">
    <name type="scientific">Chromobacterium vaccinii</name>
    <dbReference type="NCBI Taxonomy" id="1108595"/>
    <lineage>
        <taxon>Bacteria</taxon>
        <taxon>Pseudomonadati</taxon>
        <taxon>Pseudomonadota</taxon>
        <taxon>Betaproteobacteria</taxon>
        <taxon>Neisseriales</taxon>
        <taxon>Chromobacteriaceae</taxon>
        <taxon>Chromobacterium</taxon>
    </lineage>
</organism>
<dbReference type="EMBL" id="CP017707">
    <property type="protein sequence ID" value="AOZ51642.1"/>
    <property type="molecule type" value="Genomic_DNA"/>
</dbReference>
<name>A0A1D9LK07_9NEIS</name>
<gene>
    <name evidence="1" type="ORF">BKX93_17655</name>
</gene>